<keyword evidence="4" id="KW-1015">Disulfide bond</keyword>
<keyword evidence="2" id="KW-0964">Secreted</keyword>
<reference evidence="7" key="2">
    <citation type="submission" date="2025-09" db="UniProtKB">
        <authorList>
            <consortium name="Ensembl"/>
        </authorList>
    </citation>
    <scope>IDENTIFICATION</scope>
</reference>
<sequence>RTLSGRRGPLPASIVSFCRCAWNQTGVRRGPAPHGPAARPQPHTGGTRTRTGGPRHLRHLRHPRPRPPLTAPQRLRRPAAPASSRRASGLPAPRFRSGRSGRTSLWSSPSSQSPRRFPQQAGELEPGAPHRALGAASRARHVRSSPAAAPPRPSPPGPASSGLAPPTRLDPASLIRPRPLPSRPRPRGGGVGGEGRGGGAEGGIGAARDPRGCGGTPRTSPRPARPVGTLGPGFDLGLDPGALGCPRPPPGSAPAPRLCPPDPAASRQSGSRQPSTMAGPGTLLLLGLLLTVPPALGQGPGRRQRPPPPQSPLEKVAAQEELSLPQLAGRWFLVGMASRCSYLAEHSHRLEATAVTVTVPDGQSLAISTFRKLDGTCWEIRQRYLPAQARGHFLLKGRGSGSKVEVVVGETDHSTYAILYYQKGQSISVKLYGRTSRVSDAIADKFEQRVRAVGLNEDVTYYFPQYGFCDSADESHVLDGELWILGDALGPPMC</sequence>
<dbReference type="InterPro" id="IPR043245">
    <property type="entry name" value="C8G"/>
</dbReference>
<accession>A0A8C3JGN0</accession>
<dbReference type="AlphaFoldDB" id="A0A8C3JGN0"/>
<keyword evidence="8" id="KW-1185">Reference proteome</keyword>
<feature type="compositionally biased region" description="Basic residues" evidence="5">
    <location>
        <begin position="53"/>
        <end position="65"/>
    </location>
</feature>
<dbReference type="InterPro" id="IPR002968">
    <property type="entry name" value="A1-microglobln"/>
</dbReference>
<dbReference type="Ensembl" id="ENSCPGT00000007955.1">
    <property type="protein sequence ID" value="ENSCPGP00000007230.1"/>
    <property type="gene ID" value="ENSCPGG00000005176.1"/>
</dbReference>
<dbReference type="GO" id="GO:0001848">
    <property type="term" value="F:complement binding"/>
    <property type="evidence" value="ECO:0007669"/>
    <property type="project" value="TreeGrafter"/>
</dbReference>
<evidence type="ECO:0000256" key="2">
    <source>
        <dbReference type="ARBA" id="ARBA00022525"/>
    </source>
</evidence>
<dbReference type="GO" id="GO:0006956">
    <property type="term" value="P:complement activation"/>
    <property type="evidence" value="ECO:0007669"/>
    <property type="project" value="InterPro"/>
</dbReference>
<dbReference type="GO" id="GO:0072562">
    <property type="term" value="C:blood microparticle"/>
    <property type="evidence" value="ECO:0007669"/>
    <property type="project" value="TreeGrafter"/>
</dbReference>
<feature type="compositionally biased region" description="Polar residues" evidence="5">
    <location>
        <begin position="266"/>
        <end position="276"/>
    </location>
</feature>
<feature type="compositionally biased region" description="Pro residues" evidence="5">
    <location>
        <begin position="246"/>
        <end position="263"/>
    </location>
</feature>
<feature type="compositionally biased region" description="Low complexity" evidence="5">
    <location>
        <begin position="27"/>
        <end position="52"/>
    </location>
</feature>
<proteinExistence type="predicted"/>
<comment type="subcellular location">
    <subcellularLocation>
        <location evidence="1">Secreted</location>
    </subcellularLocation>
</comment>
<dbReference type="GO" id="GO:0070062">
    <property type="term" value="C:extracellular exosome"/>
    <property type="evidence" value="ECO:0007669"/>
    <property type="project" value="TreeGrafter"/>
</dbReference>
<feature type="compositionally biased region" description="Gly residues" evidence="5">
    <location>
        <begin position="187"/>
        <end position="205"/>
    </location>
</feature>
<dbReference type="GO" id="GO:0005579">
    <property type="term" value="C:membrane attack complex"/>
    <property type="evidence" value="ECO:0007669"/>
    <property type="project" value="InterPro"/>
</dbReference>
<dbReference type="Proteomes" id="UP000694419">
    <property type="component" value="Unplaced"/>
</dbReference>
<feature type="compositionally biased region" description="Low complexity" evidence="5">
    <location>
        <begin position="159"/>
        <end position="177"/>
    </location>
</feature>
<dbReference type="SUPFAM" id="SSF50814">
    <property type="entry name" value="Lipocalins"/>
    <property type="match status" value="1"/>
</dbReference>
<evidence type="ECO:0000256" key="4">
    <source>
        <dbReference type="ARBA" id="ARBA00023157"/>
    </source>
</evidence>
<evidence type="ECO:0000256" key="3">
    <source>
        <dbReference type="ARBA" id="ARBA00022729"/>
    </source>
</evidence>
<dbReference type="PRINTS" id="PR00179">
    <property type="entry name" value="LIPOCALIN"/>
</dbReference>
<evidence type="ECO:0000256" key="5">
    <source>
        <dbReference type="SAM" id="MobiDB-lite"/>
    </source>
</evidence>
<dbReference type="InterPro" id="IPR012674">
    <property type="entry name" value="Calycin"/>
</dbReference>
<dbReference type="PANTHER" id="PTHR47304:SF1">
    <property type="entry name" value="COMPLEMENT COMPONENT C8 GAMMA CHAIN"/>
    <property type="match status" value="1"/>
</dbReference>
<protein>
    <recommendedName>
        <fullName evidence="6">Lipocalin/cytosolic fatty-acid binding domain-containing protein</fullName>
    </recommendedName>
</protein>
<evidence type="ECO:0000259" key="6">
    <source>
        <dbReference type="Pfam" id="PF00061"/>
    </source>
</evidence>
<keyword evidence="3" id="KW-0732">Signal</keyword>
<feature type="compositionally biased region" description="Low complexity" evidence="5">
    <location>
        <begin position="78"/>
        <end position="94"/>
    </location>
</feature>
<dbReference type="InterPro" id="IPR022272">
    <property type="entry name" value="Lipocalin_CS"/>
</dbReference>
<evidence type="ECO:0000256" key="1">
    <source>
        <dbReference type="ARBA" id="ARBA00004613"/>
    </source>
</evidence>
<organism evidence="7 8">
    <name type="scientific">Calidris pygmaea</name>
    <name type="common">Spoon-billed sandpiper</name>
    <dbReference type="NCBI Taxonomy" id="425635"/>
    <lineage>
        <taxon>Eukaryota</taxon>
        <taxon>Metazoa</taxon>
        <taxon>Chordata</taxon>
        <taxon>Craniata</taxon>
        <taxon>Vertebrata</taxon>
        <taxon>Euteleostomi</taxon>
        <taxon>Archelosauria</taxon>
        <taxon>Archosauria</taxon>
        <taxon>Dinosauria</taxon>
        <taxon>Saurischia</taxon>
        <taxon>Theropoda</taxon>
        <taxon>Coelurosauria</taxon>
        <taxon>Aves</taxon>
        <taxon>Neognathae</taxon>
        <taxon>Neoaves</taxon>
        <taxon>Charadriiformes</taxon>
        <taxon>Scolopacidae</taxon>
        <taxon>Calidris</taxon>
    </lineage>
</organism>
<feature type="compositionally biased region" description="Low complexity" evidence="5">
    <location>
        <begin position="228"/>
        <end position="245"/>
    </location>
</feature>
<feature type="compositionally biased region" description="Pro residues" evidence="5">
    <location>
        <begin position="148"/>
        <end position="158"/>
    </location>
</feature>
<feature type="region of interest" description="Disordered" evidence="5">
    <location>
        <begin position="294"/>
        <end position="315"/>
    </location>
</feature>
<dbReference type="InterPro" id="IPR000566">
    <property type="entry name" value="Lipocln_cytosolic_FA-bd_dom"/>
</dbReference>
<dbReference type="PRINTS" id="PR01215">
    <property type="entry name" value="A1MCGLOBULIN"/>
</dbReference>
<dbReference type="PANTHER" id="PTHR47304">
    <property type="entry name" value="COMPLEMENT COMPONENT C8 GAMMA CHAIN"/>
    <property type="match status" value="1"/>
</dbReference>
<evidence type="ECO:0000313" key="8">
    <source>
        <dbReference type="Proteomes" id="UP000694419"/>
    </source>
</evidence>
<feature type="region of interest" description="Disordered" evidence="5">
    <location>
        <begin position="27"/>
        <end position="280"/>
    </location>
</feature>
<name>A0A8C3JGN0_9CHAR</name>
<dbReference type="Pfam" id="PF00061">
    <property type="entry name" value="Lipocalin"/>
    <property type="match status" value="1"/>
</dbReference>
<dbReference type="PROSITE" id="PS00213">
    <property type="entry name" value="LIPOCALIN"/>
    <property type="match status" value="1"/>
</dbReference>
<feature type="domain" description="Lipocalin/cytosolic fatty-acid binding" evidence="6">
    <location>
        <begin position="328"/>
        <end position="465"/>
    </location>
</feature>
<reference evidence="7" key="1">
    <citation type="submission" date="2025-08" db="UniProtKB">
        <authorList>
            <consortium name="Ensembl"/>
        </authorList>
    </citation>
    <scope>IDENTIFICATION</scope>
</reference>
<feature type="compositionally biased region" description="Low complexity" evidence="5">
    <location>
        <begin position="102"/>
        <end position="120"/>
    </location>
</feature>
<dbReference type="Gene3D" id="2.40.128.20">
    <property type="match status" value="1"/>
</dbReference>
<evidence type="ECO:0000313" key="7">
    <source>
        <dbReference type="Ensembl" id="ENSCPGP00000007230.1"/>
    </source>
</evidence>